<evidence type="ECO:0000256" key="2">
    <source>
        <dbReference type="SAM" id="MobiDB-lite"/>
    </source>
</evidence>
<accession>A0ABM9G3V7</accession>
<evidence type="ECO:0000313" key="5">
    <source>
        <dbReference type="Proteomes" id="UP001154322"/>
    </source>
</evidence>
<organism evidence="4 5">
    <name type="scientific">Paenibacillus melissococcoides</name>
    <dbReference type="NCBI Taxonomy" id="2912268"/>
    <lineage>
        <taxon>Bacteria</taxon>
        <taxon>Bacillati</taxon>
        <taxon>Bacillota</taxon>
        <taxon>Bacilli</taxon>
        <taxon>Bacillales</taxon>
        <taxon>Paenibacillaceae</taxon>
        <taxon>Paenibacillus</taxon>
    </lineage>
</organism>
<dbReference type="EMBL" id="CALYLO010000004">
    <property type="protein sequence ID" value="CAH8246028.1"/>
    <property type="molecule type" value="Genomic_DNA"/>
</dbReference>
<evidence type="ECO:0000259" key="3">
    <source>
        <dbReference type="Pfam" id="PF24729"/>
    </source>
</evidence>
<evidence type="ECO:0000256" key="1">
    <source>
        <dbReference type="ARBA" id="ARBA00022741"/>
    </source>
</evidence>
<reference evidence="4" key="1">
    <citation type="submission" date="2022-06" db="EMBL/GenBank/DDBJ databases">
        <authorList>
            <person name="Dietemann V."/>
            <person name="Ory F."/>
            <person name="Dainat B."/>
            <person name="Oberhansli S."/>
        </authorList>
    </citation>
    <scope>NUCLEOTIDE SEQUENCE</scope>
    <source>
        <strain evidence="4">Ena-SAMPLE-TAB-26-04-2022-14:26:32:270-5432</strain>
    </source>
</reference>
<comment type="caution">
    <text evidence="4">The sequence shown here is derived from an EMBL/GenBank/DDBJ whole genome shotgun (WGS) entry which is preliminary data.</text>
</comment>
<keyword evidence="5" id="KW-1185">Reference proteome</keyword>
<dbReference type="RefSeq" id="WP_213431248.1">
    <property type="nucleotide sequence ID" value="NZ_AP031286.1"/>
</dbReference>
<feature type="region of interest" description="Disordered" evidence="2">
    <location>
        <begin position="1"/>
        <end position="22"/>
    </location>
</feature>
<dbReference type="Proteomes" id="UP001154322">
    <property type="component" value="Unassembled WGS sequence"/>
</dbReference>
<evidence type="ECO:0000313" key="4">
    <source>
        <dbReference type="EMBL" id="CAH8246028.1"/>
    </source>
</evidence>
<dbReference type="InterPro" id="IPR056098">
    <property type="entry name" value="Acb2/Tad1_hairpin"/>
</dbReference>
<dbReference type="Pfam" id="PF24729">
    <property type="entry name" value="Acb2_Tad1_hairpin"/>
    <property type="match status" value="1"/>
</dbReference>
<keyword evidence="1" id="KW-0547">Nucleotide-binding</keyword>
<protein>
    <recommendedName>
        <fullName evidence="3">Acb2/Tad1 hairpin domain-containing protein</fullName>
    </recommendedName>
</protein>
<feature type="domain" description="Acb2/Tad1 hairpin" evidence="3">
    <location>
        <begin position="4"/>
        <end position="67"/>
    </location>
</feature>
<sequence length="69" mass="7999">MTQNPQIENNFKYHAPKEEQPEKYTAIREKAKELAYLLDAECPNSREKSLAMTNLEQTVMWANASIARN</sequence>
<name>A0ABM9G3V7_9BACL</name>
<proteinExistence type="predicted"/>
<gene>
    <name evidence="4" type="ORF">WJ0W_003265</name>
</gene>